<reference evidence="3 4" key="1">
    <citation type="submission" date="2018-01" db="EMBL/GenBank/DDBJ databases">
        <title>Genome characterization of the sugarcane-associated fungus Trichoderma ghanense CCMA-1212 and their application in lignocelulose bioconversion.</title>
        <authorList>
            <person name="Steindorff A.S."/>
            <person name="Mendes T.D."/>
            <person name="Vilela E.S.D."/>
            <person name="Rodrigues D.S."/>
            <person name="Formighieri E.F."/>
            <person name="Melo I.S."/>
            <person name="Favaro L.C.L."/>
        </authorList>
    </citation>
    <scope>NUCLEOTIDE SEQUENCE [LARGE SCALE GENOMIC DNA]</scope>
    <source>
        <strain evidence="3 4">CCMA-1212</strain>
    </source>
</reference>
<evidence type="ECO:0000313" key="4">
    <source>
        <dbReference type="Proteomes" id="UP001642720"/>
    </source>
</evidence>
<gene>
    <name evidence="3" type="ORF">CCMA1212_007144</name>
</gene>
<evidence type="ECO:0000256" key="1">
    <source>
        <dbReference type="SAM" id="MobiDB-lite"/>
    </source>
</evidence>
<evidence type="ECO:0000256" key="2">
    <source>
        <dbReference type="SAM" id="Phobius"/>
    </source>
</evidence>
<evidence type="ECO:0000313" key="3">
    <source>
        <dbReference type="EMBL" id="TFB00963.1"/>
    </source>
</evidence>
<feature type="compositionally biased region" description="Low complexity" evidence="1">
    <location>
        <begin position="14"/>
        <end position="28"/>
    </location>
</feature>
<dbReference type="RefSeq" id="XP_073557164.1">
    <property type="nucleotide sequence ID" value="XM_073704320.1"/>
</dbReference>
<keyword evidence="2" id="KW-0812">Transmembrane</keyword>
<feature type="region of interest" description="Disordered" evidence="1">
    <location>
        <begin position="1"/>
        <end position="28"/>
    </location>
</feature>
<dbReference type="GeneID" id="300578770"/>
<keyword evidence="4" id="KW-1185">Reference proteome</keyword>
<sequence length="192" mass="20338">MPKHSDARFANRKASQPAVQAQAAATPSRAEHQCRASMTCAWPTSCVRLPETDSLALPLIPGSWTGTANGQASHFLNRSTPCHLSPRSAPLVRCPALPCLAIPGILAFLLLVAPSTAFVWAVSQEPPHRAATRPPRGPVLILAAVRATPKEAQITVLPSTKPGRSWASLYFALLQITYGAAVSAKRLGDVGH</sequence>
<accession>A0ABY2GYC5</accession>
<proteinExistence type="predicted"/>
<name>A0ABY2GYC5_9HYPO</name>
<comment type="caution">
    <text evidence="3">The sequence shown here is derived from an EMBL/GenBank/DDBJ whole genome shotgun (WGS) entry which is preliminary data.</text>
</comment>
<dbReference type="Proteomes" id="UP001642720">
    <property type="component" value="Unassembled WGS sequence"/>
</dbReference>
<keyword evidence="2" id="KW-1133">Transmembrane helix</keyword>
<dbReference type="EMBL" id="PPTA01000010">
    <property type="protein sequence ID" value="TFB00963.1"/>
    <property type="molecule type" value="Genomic_DNA"/>
</dbReference>
<organism evidence="3 4">
    <name type="scientific">Trichoderma ghanense</name>
    <dbReference type="NCBI Taxonomy" id="65468"/>
    <lineage>
        <taxon>Eukaryota</taxon>
        <taxon>Fungi</taxon>
        <taxon>Dikarya</taxon>
        <taxon>Ascomycota</taxon>
        <taxon>Pezizomycotina</taxon>
        <taxon>Sordariomycetes</taxon>
        <taxon>Hypocreomycetidae</taxon>
        <taxon>Hypocreales</taxon>
        <taxon>Hypocreaceae</taxon>
        <taxon>Trichoderma</taxon>
    </lineage>
</organism>
<feature type="transmembrane region" description="Helical" evidence="2">
    <location>
        <begin position="100"/>
        <end position="123"/>
    </location>
</feature>
<keyword evidence="2" id="KW-0472">Membrane</keyword>
<protein>
    <submittedName>
        <fullName evidence="3">Uncharacterized protein</fullName>
    </submittedName>
</protein>